<name>M5G380_DACPD</name>
<dbReference type="PANTHER" id="PTHR46910:SF40">
    <property type="entry name" value="ZN(II)2CYS6 TRANSCRIPTION FACTOR (EUROFUNG)"/>
    <property type="match status" value="1"/>
</dbReference>
<dbReference type="GO" id="GO:0006351">
    <property type="term" value="P:DNA-templated transcription"/>
    <property type="evidence" value="ECO:0007669"/>
    <property type="project" value="InterPro"/>
</dbReference>
<dbReference type="InterPro" id="IPR007219">
    <property type="entry name" value="XnlR_reg_dom"/>
</dbReference>
<sequence>MNVACTFDYIPRRKVGEGHCVSAECGSSSERGSVVAGNVEVGRDGKDKIKKKRGPPYLYLRRLTERQQAAAAAATAQSTHPPSSPSTAAAQAAATLTSLSSLSPLAPPPQLDTPMADSPSVLFEGMSPNTALAQIGMSSLAWATSPTADASNLPVFALPYAPSPSVTDSYTSSLAMQPPVQARGVPQPPQTQVQGGPLFPSTRPHPSQPPSQPPDSKRDRTPAPDPSRAALLYPPLDYHYNRQHRISDIYPRHKVILILQLFFDFCYPLTPFLHKPSFWADLESRREERDSLFFALVMSTVARTVTQVPRSYLPMSRLEVRRLAQACYEASRHITVDAPIRSPSMLVAIRFFDARYLDCCGNKRRSDCAYNEAVHIALKARMHDERTYDACDPIEREVRSRLIWLLYGAMQSSLDAEEMPGRLTSQEFTAHLPIEVDDEYITLSGVGIQPPGTTSIISGLVYTTRIFIVLDYLLSILNADRRVPPTGAFAQARLEEVEALHDQVMSVLDDVPPHLRLRKPGEGPDVRVRNGDLGELLGLSQSEQTRSDLMDFLTNRGSGSAEARNPFLVLQANMYVTQQLVRSLIERFRHELRLELASDDAVRQQQLKAQHADEQDAIAKDLLQVLHSIPIQAVAANGPTLVAKIRRVASVFLDRVQQTSGGPPGSQTALTYLWEFLTVLSEIEQNYLLEDDPLEQIVAGEYAIGP</sequence>
<reference evidence="4 5" key="1">
    <citation type="journal article" date="2012" name="Science">
        <title>The Paleozoic origin of enzymatic lignin decomposition reconstructed from 31 fungal genomes.</title>
        <authorList>
            <person name="Floudas D."/>
            <person name="Binder M."/>
            <person name="Riley R."/>
            <person name="Barry K."/>
            <person name="Blanchette R.A."/>
            <person name="Henrissat B."/>
            <person name="Martinez A.T."/>
            <person name="Otillar R."/>
            <person name="Spatafora J.W."/>
            <person name="Yadav J.S."/>
            <person name="Aerts A."/>
            <person name="Benoit I."/>
            <person name="Boyd A."/>
            <person name="Carlson A."/>
            <person name="Copeland A."/>
            <person name="Coutinho P.M."/>
            <person name="de Vries R.P."/>
            <person name="Ferreira P."/>
            <person name="Findley K."/>
            <person name="Foster B."/>
            <person name="Gaskell J."/>
            <person name="Glotzer D."/>
            <person name="Gorecki P."/>
            <person name="Heitman J."/>
            <person name="Hesse C."/>
            <person name="Hori C."/>
            <person name="Igarashi K."/>
            <person name="Jurgens J.A."/>
            <person name="Kallen N."/>
            <person name="Kersten P."/>
            <person name="Kohler A."/>
            <person name="Kuees U."/>
            <person name="Kumar T.K.A."/>
            <person name="Kuo A."/>
            <person name="LaButti K."/>
            <person name="Larrondo L.F."/>
            <person name="Lindquist E."/>
            <person name="Ling A."/>
            <person name="Lombard V."/>
            <person name="Lucas S."/>
            <person name="Lundell T."/>
            <person name="Martin R."/>
            <person name="McLaughlin D.J."/>
            <person name="Morgenstern I."/>
            <person name="Morin E."/>
            <person name="Murat C."/>
            <person name="Nagy L.G."/>
            <person name="Nolan M."/>
            <person name="Ohm R.A."/>
            <person name="Patyshakuliyeva A."/>
            <person name="Rokas A."/>
            <person name="Ruiz-Duenas F.J."/>
            <person name="Sabat G."/>
            <person name="Salamov A."/>
            <person name="Samejima M."/>
            <person name="Schmutz J."/>
            <person name="Slot J.C."/>
            <person name="St John F."/>
            <person name="Stenlid J."/>
            <person name="Sun H."/>
            <person name="Sun S."/>
            <person name="Syed K."/>
            <person name="Tsang A."/>
            <person name="Wiebenga A."/>
            <person name="Young D."/>
            <person name="Pisabarro A."/>
            <person name="Eastwood D.C."/>
            <person name="Martin F."/>
            <person name="Cullen D."/>
            <person name="Grigoriev I.V."/>
            <person name="Hibbett D.S."/>
        </authorList>
    </citation>
    <scope>NUCLEOTIDE SEQUENCE [LARGE SCALE GENOMIC DNA]</scope>
    <source>
        <strain evidence="4 5">DJM-731 SS1</strain>
    </source>
</reference>
<feature type="region of interest" description="Disordered" evidence="2">
    <location>
        <begin position="179"/>
        <end position="228"/>
    </location>
</feature>
<dbReference type="OrthoDB" id="1708823at2759"/>
<protein>
    <recommendedName>
        <fullName evidence="3">Xylanolytic transcriptional activator regulatory domain-containing protein</fullName>
    </recommendedName>
</protein>
<dbReference type="GeneID" id="63691412"/>
<dbReference type="Proteomes" id="UP000030653">
    <property type="component" value="Unassembled WGS sequence"/>
</dbReference>
<dbReference type="PANTHER" id="PTHR46910">
    <property type="entry name" value="TRANSCRIPTION FACTOR PDR1"/>
    <property type="match status" value="1"/>
</dbReference>
<dbReference type="InterPro" id="IPR050987">
    <property type="entry name" value="AtrR-like"/>
</dbReference>
<evidence type="ECO:0000256" key="2">
    <source>
        <dbReference type="SAM" id="MobiDB-lite"/>
    </source>
</evidence>
<dbReference type="CDD" id="cd12148">
    <property type="entry name" value="fungal_TF_MHR"/>
    <property type="match status" value="1"/>
</dbReference>
<keyword evidence="1" id="KW-0539">Nucleus</keyword>
<dbReference type="STRING" id="1858805.M5G380"/>
<dbReference type="OMA" id="VESPTHY"/>
<dbReference type="GO" id="GO:0003700">
    <property type="term" value="F:DNA-binding transcription factor activity"/>
    <property type="evidence" value="ECO:0007669"/>
    <property type="project" value="InterPro"/>
</dbReference>
<evidence type="ECO:0000256" key="1">
    <source>
        <dbReference type="ARBA" id="ARBA00023242"/>
    </source>
</evidence>
<dbReference type="HOGENOM" id="CLU_018104_1_0_1"/>
<dbReference type="AlphaFoldDB" id="M5G380"/>
<evidence type="ECO:0000313" key="5">
    <source>
        <dbReference type="Proteomes" id="UP000030653"/>
    </source>
</evidence>
<proteinExistence type="predicted"/>
<dbReference type="Pfam" id="PF04082">
    <property type="entry name" value="Fungal_trans"/>
    <property type="match status" value="1"/>
</dbReference>
<dbReference type="RefSeq" id="XP_040629569.1">
    <property type="nucleotide sequence ID" value="XM_040776350.1"/>
</dbReference>
<feature type="compositionally biased region" description="Low complexity" evidence="2">
    <location>
        <begin position="190"/>
        <end position="205"/>
    </location>
</feature>
<gene>
    <name evidence="4" type="ORF">DACRYDRAFT_78548</name>
</gene>
<feature type="compositionally biased region" description="Low complexity" evidence="2">
    <location>
        <begin position="69"/>
        <end position="104"/>
    </location>
</feature>
<organism evidence="4 5">
    <name type="scientific">Dacryopinax primogenitus (strain DJM 731)</name>
    <name type="common">Brown rot fungus</name>
    <dbReference type="NCBI Taxonomy" id="1858805"/>
    <lineage>
        <taxon>Eukaryota</taxon>
        <taxon>Fungi</taxon>
        <taxon>Dikarya</taxon>
        <taxon>Basidiomycota</taxon>
        <taxon>Agaricomycotina</taxon>
        <taxon>Dacrymycetes</taxon>
        <taxon>Dacrymycetales</taxon>
        <taxon>Dacrymycetaceae</taxon>
        <taxon>Dacryopinax</taxon>
    </lineage>
</organism>
<dbReference type="GO" id="GO:0008270">
    <property type="term" value="F:zinc ion binding"/>
    <property type="evidence" value="ECO:0007669"/>
    <property type="project" value="InterPro"/>
</dbReference>
<feature type="region of interest" description="Disordered" evidence="2">
    <location>
        <begin position="69"/>
        <end position="122"/>
    </location>
</feature>
<dbReference type="GO" id="GO:0003677">
    <property type="term" value="F:DNA binding"/>
    <property type="evidence" value="ECO:0007669"/>
    <property type="project" value="InterPro"/>
</dbReference>
<keyword evidence="5" id="KW-1185">Reference proteome</keyword>
<accession>M5G380</accession>
<dbReference type="EMBL" id="JH795861">
    <property type="protein sequence ID" value="EJU02675.1"/>
    <property type="molecule type" value="Genomic_DNA"/>
</dbReference>
<feature type="domain" description="Xylanolytic transcriptional activator regulatory" evidence="3">
    <location>
        <begin position="259"/>
        <end position="407"/>
    </location>
</feature>
<evidence type="ECO:0000313" key="4">
    <source>
        <dbReference type="EMBL" id="EJU02675.1"/>
    </source>
</evidence>
<evidence type="ECO:0000259" key="3">
    <source>
        <dbReference type="Pfam" id="PF04082"/>
    </source>
</evidence>